<evidence type="ECO:0000313" key="2">
    <source>
        <dbReference type="EMBL" id="KAK9043086.1"/>
    </source>
</evidence>
<name>A0ABR2U0N4_9ROSI</name>
<accession>A0ABR2U0N4</accession>
<reference evidence="2 3" key="1">
    <citation type="journal article" date="2024" name="G3 (Bethesda)">
        <title>Genome assembly of Hibiscus sabdariffa L. provides insights into metabolisms of medicinal natural products.</title>
        <authorList>
            <person name="Kim T."/>
        </authorList>
    </citation>
    <scope>NUCLEOTIDE SEQUENCE [LARGE SCALE GENOMIC DNA]</scope>
    <source>
        <strain evidence="2">TK-2024</strain>
        <tissue evidence="2">Old leaves</tissue>
    </source>
</reference>
<dbReference type="PANTHER" id="PTHR47718:SF8">
    <property type="entry name" value="PROTEIN FAR1-RELATED SEQUENCE"/>
    <property type="match status" value="1"/>
</dbReference>
<proteinExistence type="predicted"/>
<dbReference type="Proteomes" id="UP001396334">
    <property type="component" value="Unassembled WGS sequence"/>
</dbReference>
<feature type="domain" description="FAR1" evidence="1">
    <location>
        <begin position="29"/>
        <end position="115"/>
    </location>
</feature>
<keyword evidence="3" id="KW-1185">Reference proteome</keyword>
<evidence type="ECO:0000259" key="1">
    <source>
        <dbReference type="Pfam" id="PF03101"/>
    </source>
</evidence>
<protein>
    <recommendedName>
        <fullName evidence="1">FAR1 domain-containing protein</fullName>
    </recommendedName>
</protein>
<evidence type="ECO:0000313" key="3">
    <source>
        <dbReference type="Proteomes" id="UP001396334"/>
    </source>
</evidence>
<dbReference type="Pfam" id="PF03101">
    <property type="entry name" value="FAR1"/>
    <property type="match status" value="1"/>
</dbReference>
<dbReference type="InterPro" id="IPR004330">
    <property type="entry name" value="FAR1_DNA_bnd_dom"/>
</dbReference>
<comment type="caution">
    <text evidence="2">The sequence shown here is derived from an EMBL/GenBank/DDBJ whole genome shotgun (WGS) entry which is preliminary data.</text>
</comment>
<sequence>MEISAHANSTNEIVPRVGMEFNSEQDIYDFYNKYAKEVGFSIRRSKGHKDQHGHWVNRVFCCSCQGTRIKDKRDDDVKYHRPETRFGCLDVLKVARFNSKFQITDFIANHTHALASPSKRMFLRSQRKINLAQAVELEIVDRSGLAPKKSVELLARKVIGVENLGFIPEDYNNYLHTKRMKKMKVGDTGGVLEYLQKNAS</sequence>
<gene>
    <name evidence="2" type="ORF">V6N11_071437</name>
</gene>
<organism evidence="2 3">
    <name type="scientific">Hibiscus sabdariffa</name>
    <name type="common">roselle</name>
    <dbReference type="NCBI Taxonomy" id="183260"/>
    <lineage>
        <taxon>Eukaryota</taxon>
        <taxon>Viridiplantae</taxon>
        <taxon>Streptophyta</taxon>
        <taxon>Embryophyta</taxon>
        <taxon>Tracheophyta</taxon>
        <taxon>Spermatophyta</taxon>
        <taxon>Magnoliopsida</taxon>
        <taxon>eudicotyledons</taxon>
        <taxon>Gunneridae</taxon>
        <taxon>Pentapetalae</taxon>
        <taxon>rosids</taxon>
        <taxon>malvids</taxon>
        <taxon>Malvales</taxon>
        <taxon>Malvaceae</taxon>
        <taxon>Malvoideae</taxon>
        <taxon>Hibiscus</taxon>
    </lineage>
</organism>
<dbReference type="EMBL" id="JBBPBN010000003">
    <property type="protein sequence ID" value="KAK9043086.1"/>
    <property type="molecule type" value="Genomic_DNA"/>
</dbReference>
<dbReference type="PANTHER" id="PTHR47718">
    <property type="entry name" value="OS01G0519700 PROTEIN"/>
    <property type="match status" value="1"/>
</dbReference>